<gene>
    <name evidence="2" type="ORF">VTK73DRAFT_5145</name>
</gene>
<reference evidence="2 3" key="1">
    <citation type="journal article" date="2024" name="Commun. Biol.">
        <title>Comparative genomic analysis of thermophilic fungi reveals convergent evolutionary adaptations and gene losses.</title>
        <authorList>
            <person name="Steindorff A.S."/>
            <person name="Aguilar-Pontes M.V."/>
            <person name="Robinson A.J."/>
            <person name="Andreopoulos B."/>
            <person name="LaButti K."/>
            <person name="Kuo A."/>
            <person name="Mondo S."/>
            <person name="Riley R."/>
            <person name="Otillar R."/>
            <person name="Haridas S."/>
            <person name="Lipzen A."/>
            <person name="Grimwood J."/>
            <person name="Schmutz J."/>
            <person name="Clum A."/>
            <person name="Reid I.D."/>
            <person name="Moisan M.C."/>
            <person name="Butler G."/>
            <person name="Nguyen T.T.M."/>
            <person name="Dewar K."/>
            <person name="Conant G."/>
            <person name="Drula E."/>
            <person name="Henrissat B."/>
            <person name="Hansel C."/>
            <person name="Singer S."/>
            <person name="Hutchinson M.I."/>
            <person name="de Vries R.P."/>
            <person name="Natvig D.O."/>
            <person name="Powell A.J."/>
            <person name="Tsang A."/>
            <person name="Grigoriev I.V."/>
        </authorList>
    </citation>
    <scope>NUCLEOTIDE SEQUENCE [LARGE SCALE GENOMIC DNA]</scope>
    <source>
        <strain evidence="2 3">ATCC 24622</strain>
    </source>
</reference>
<sequence length="277" mass="29562">MDAGRADDGTGRRRSVGPGGGLAHDRLGGAERIRVGEVLVGAPGRLHGVRERLGGGGGSSSHSVRLQGRRGERERGDPQGFVDVVVLLLAGPEMLATSAREDEQSDGDQHQRHGVGADDAADLRREVGGVAQGAGREGRTVLGRRGRVPVDVEGIAAAAAATSVRQRRFGRGGPARELWAREKEDEAGEQGDDRRDIGARSHDGRDLRETGGVGGRGRMLRRPVPRSETSWSSPDRRNSRERGGWQGEKEEERRCAAGYIAAGDTEAVPRRTPGQRC</sequence>
<proteinExistence type="predicted"/>
<dbReference type="Proteomes" id="UP001586593">
    <property type="component" value="Unassembled WGS sequence"/>
</dbReference>
<feature type="region of interest" description="Disordered" evidence="1">
    <location>
        <begin position="1"/>
        <end position="28"/>
    </location>
</feature>
<feature type="region of interest" description="Disordered" evidence="1">
    <location>
        <begin position="47"/>
        <end position="78"/>
    </location>
</feature>
<feature type="compositionally biased region" description="Basic and acidic residues" evidence="1">
    <location>
        <begin position="1"/>
        <end position="11"/>
    </location>
</feature>
<name>A0ABR3V374_9PEZI</name>
<protein>
    <submittedName>
        <fullName evidence="2">Uncharacterized protein</fullName>
    </submittedName>
</protein>
<feature type="region of interest" description="Disordered" evidence="1">
    <location>
        <begin position="159"/>
        <end position="277"/>
    </location>
</feature>
<evidence type="ECO:0000256" key="1">
    <source>
        <dbReference type="SAM" id="MobiDB-lite"/>
    </source>
</evidence>
<dbReference type="EMBL" id="JAZHXJ010002892">
    <property type="protein sequence ID" value="KAL1836197.1"/>
    <property type="molecule type" value="Genomic_DNA"/>
</dbReference>
<organism evidence="2 3">
    <name type="scientific">Phialemonium thermophilum</name>
    <dbReference type="NCBI Taxonomy" id="223376"/>
    <lineage>
        <taxon>Eukaryota</taxon>
        <taxon>Fungi</taxon>
        <taxon>Dikarya</taxon>
        <taxon>Ascomycota</taxon>
        <taxon>Pezizomycotina</taxon>
        <taxon>Sordariomycetes</taxon>
        <taxon>Sordariomycetidae</taxon>
        <taxon>Cephalothecales</taxon>
        <taxon>Cephalothecaceae</taxon>
        <taxon>Phialemonium</taxon>
    </lineage>
</organism>
<keyword evidence="3" id="KW-1185">Reference proteome</keyword>
<feature type="compositionally biased region" description="Basic and acidic residues" evidence="1">
    <location>
        <begin position="234"/>
        <end position="255"/>
    </location>
</feature>
<feature type="compositionally biased region" description="Basic and acidic residues" evidence="1">
    <location>
        <begin position="191"/>
        <end position="209"/>
    </location>
</feature>
<evidence type="ECO:0000313" key="2">
    <source>
        <dbReference type="EMBL" id="KAL1836197.1"/>
    </source>
</evidence>
<feature type="region of interest" description="Disordered" evidence="1">
    <location>
        <begin position="96"/>
        <end position="143"/>
    </location>
</feature>
<evidence type="ECO:0000313" key="3">
    <source>
        <dbReference type="Proteomes" id="UP001586593"/>
    </source>
</evidence>
<feature type="compositionally biased region" description="Basic and acidic residues" evidence="1">
    <location>
        <begin position="99"/>
        <end position="111"/>
    </location>
</feature>
<accession>A0ABR3V374</accession>
<comment type="caution">
    <text evidence="2">The sequence shown here is derived from an EMBL/GenBank/DDBJ whole genome shotgun (WGS) entry which is preliminary data.</text>
</comment>